<keyword evidence="4" id="KW-1185">Reference proteome</keyword>
<dbReference type="EMBL" id="MU857737">
    <property type="protein sequence ID" value="KAK4244468.1"/>
    <property type="molecule type" value="Genomic_DNA"/>
</dbReference>
<dbReference type="AlphaFoldDB" id="A0AAN7CLQ9"/>
<dbReference type="InterPro" id="IPR018535">
    <property type="entry name" value="DUF1996"/>
</dbReference>
<reference evidence="3" key="1">
    <citation type="journal article" date="2023" name="Mol. Phylogenet. Evol.">
        <title>Genome-scale phylogeny and comparative genomics of the fungal order Sordariales.</title>
        <authorList>
            <person name="Hensen N."/>
            <person name="Bonometti L."/>
            <person name="Westerberg I."/>
            <person name="Brannstrom I.O."/>
            <person name="Guillou S."/>
            <person name="Cros-Aarteil S."/>
            <person name="Calhoun S."/>
            <person name="Haridas S."/>
            <person name="Kuo A."/>
            <person name="Mondo S."/>
            <person name="Pangilinan J."/>
            <person name="Riley R."/>
            <person name="LaButti K."/>
            <person name="Andreopoulos B."/>
            <person name="Lipzen A."/>
            <person name="Chen C."/>
            <person name="Yan M."/>
            <person name="Daum C."/>
            <person name="Ng V."/>
            <person name="Clum A."/>
            <person name="Steindorff A."/>
            <person name="Ohm R.A."/>
            <person name="Martin F."/>
            <person name="Silar P."/>
            <person name="Natvig D.O."/>
            <person name="Lalanne C."/>
            <person name="Gautier V."/>
            <person name="Ament-Velasquez S.L."/>
            <person name="Kruys A."/>
            <person name="Hutchinson M.I."/>
            <person name="Powell A.J."/>
            <person name="Barry K."/>
            <person name="Miller A.N."/>
            <person name="Grigoriev I.V."/>
            <person name="Debuchy R."/>
            <person name="Gladieux P."/>
            <person name="Hiltunen Thoren M."/>
            <person name="Johannesson H."/>
        </authorList>
    </citation>
    <scope>NUCLEOTIDE SEQUENCE</scope>
    <source>
        <strain evidence="3">CBS 359.72</strain>
    </source>
</reference>
<accession>A0AAN7CLQ9</accession>
<evidence type="ECO:0000256" key="1">
    <source>
        <dbReference type="SAM" id="SignalP"/>
    </source>
</evidence>
<dbReference type="PANTHER" id="PTHR43662:SF2">
    <property type="entry name" value="DUF1996 DOMAIN-CONTAINING PROTEIN"/>
    <property type="match status" value="1"/>
</dbReference>
<keyword evidence="1" id="KW-0732">Signal</keyword>
<comment type="caution">
    <text evidence="3">The sequence shown here is derived from an EMBL/GenBank/DDBJ whole genome shotgun (WGS) entry which is preliminary data.</text>
</comment>
<name>A0AAN7CLQ9_9PEZI</name>
<organism evidence="3 4">
    <name type="scientific">Corynascus novoguineensis</name>
    <dbReference type="NCBI Taxonomy" id="1126955"/>
    <lineage>
        <taxon>Eukaryota</taxon>
        <taxon>Fungi</taxon>
        <taxon>Dikarya</taxon>
        <taxon>Ascomycota</taxon>
        <taxon>Pezizomycotina</taxon>
        <taxon>Sordariomycetes</taxon>
        <taxon>Sordariomycetidae</taxon>
        <taxon>Sordariales</taxon>
        <taxon>Chaetomiaceae</taxon>
        <taxon>Corynascus</taxon>
    </lineage>
</organism>
<dbReference type="PANTHER" id="PTHR43662">
    <property type="match status" value="1"/>
</dbReference>
<gene>
    <name evidence="3" type="ORF">C7999DRAFT_17284</name>
</gene>
<evidence type="ECO:0000313" key="4">
    <source>
        <dbReference type="Proteomes" id="UP001303647"/>
    </source>
</evidence>
<feature type="chain" id="PRO_5042961826" description="DUF1996 domain-containing protein" evidence="1">
    <location>
        <begin position="16"/>
        <end position="342"/>
    </location>
</feature>
<protein>
    <recommendedName>
        <fullName evidence="2">DUF1996 domain-containing protein</fullName>
    </recommendedName>
</protein>
<dbReference type="Proteomes" id="UP001303647">
    <property type="component" value="Unassembled WGS sequence"/>
</dbReference>
<reference evidence="3" key="2">
    <citation type="submission" date="2023-05" db="EMBL/GenBank/DDBJ databases">
        <authorList>
            <consortium name="Lawrence Berkeley National Laboratory"/>
            <person name="Steindorff A."/>
            <person name="Hensen N."/>
            <person name="Bonometti L."/>
            <person name="Westerberg I."/>
            <person name="Brannstrom I.O."/>
            <person name="Guillou S."/>
            <person name="Cros-Aarteil S."/>
            <person name="Calhoun S."/>
            <person name="Haridas S."/>
            <person name="Kuo A."/>
            <person name="Mondo S."/>
            <person name="Pangilinan J."/>
            <person name="Riley R."/>
            <person name="Labutti K."/>
            <person name="Andreopoulos B."/>
            <person name="Lipzen A."/>
            <person name="Chen C."/>
            <person name="Yanf M."/>
            <person name="Daum C."/>
            <person name="Ng V."/>
            <person name="Clum A."/>
            <person name="Ohm R."/>
            <person name="Martin F."/>
            <person name="Silar P."/>
            <person name="Natvig D."/>
            <person name="Lalanne C."/>
            <person name="Gautier V."/>
            <person name="Ament-Velasquez S.L."/>
            <person name="Kruys A."/>
            <person name="Hutchinson M.I."/>
            <person name="Powell A.J."/>
            <person name="Barry K."/>
            <person name="Miller A.N."/>
            <person name="Grigoriev I.V."/>
            <person name="Debuchy R."/>
            <person name="Gladieux P."/>
            <person name="Thoren M.H."/>
            <person name="Johannesson H."/>
        </authorList>
    </citation>
    <scope>NUCLEOTIDE SEQUENCE</scope>
    <source>
        <strain evidence="3">CBS 359.72</strain>
    </source>
</reference>
<feature type="signal peptide" evidence="1">
    <location>
        <begin position="1"/>
        <end position="15"/>
    </location>
</feature>
<dbReference type="Pfam" id="PF09362">
    <property type="entry name" value="DUF1996"/>
    <property type="match status" value="1"/>
</dbReference>
<proteinExistence type="predicted"/>
<evidence type="ECO:0000259" key="2">
    <source>
        <dbReference type="Pfam" id="PF09362"/>
    </source>
</evidence>
<sequence>MFCLGGLSLSMLVSCRNNVLKMSCSQLVVDRIDPLVNPGVLGSPHLHQLVGGNSLNATMDPNNNPGELSTCTTCTFPDDFSNYWTAVMYFRARNGTYKRVKQVGAIGSETARGGGITVYYLAPHKDPTNIVPFRDGFRMRNGDSSVRNATSASRFQGIDYTCLVREDTRYTNRSATFPDHMCPMGILTTIYFPPCWDGINLDSPDHYSHVSWPTEADYNDGAPCPATHPVKIPQIIFEVQWDTREFNTPELWPEEPGTQPFVWSFGDAKGYGHHGDYIFGWTGGVLSKAFSDDEGCLGPGNMLCELNMQSIEKAIQCMMETSVREEVDGWLEKMPGGVEAEP</sequence>
<feature type="domain" description="DUF1996" evidence="2">
    <location>
        <begin position="33"/>
        <end position="281"/>
    </location>
</feature>
<evidence type="ECO:0000313" key="3">
    <source>
        <dbReference type="EMBL" id="KAK4244468.1"/>
    </source>
</evidence>